<dbReference type="InterPro" id="IPR052721">
    <property type="entry name" value="ET_Amicyanin"/>
</dbReference>
<evidence type="ECO:0000313" key="1">
    <source>
        <dbReference type="EMBL" id="RQD81028.1"/>
    </source>
</evidence>
<dbReference type="InterPro" id="IPR008972">
    <property type="entry name" value="Cupredoxin"/>
</dbReference>
<reference evidence="1 2" key="1">
    <citation type="submission" date="2018-08" db="EMBL/GenBank/DDBJ databases">
        <title>The metabolism and importance of syntrophic acetate oxidation coupled to methane or sulfide production in haloalkaline environments.</title>
        <authorList>
            <person name="Timmers P.H.A."/>
            <person name="Vavourakis C.D."/>
            <person name="Sorokin D.Y."/>
            <person name="Sinninghe Damste J.S."/>
            <person name="Muyzer G."/>
            <person name="Stams A.J.M."/>
            <person name="Plugge C.M."/>
        </authorList>
    </citation>
    <scope>NUCLEOTIDE SEQUENCE [LARGE SCALE GENOMIC DNA]</scope>
    <source>
        <strain evidence="1">MSAO_Arc3</strain>
    </source>
</reference>
<comment type="caution">
    <text evidence="1">The sequence shown here is derived from an EMBL/GenBank/DDBJ whole genome shotgun (WGS) entry which is preliminary data.</text>
</comment>
<dbReference type="Gene3D" id="2.60.40.420">
    <property type="entry name" value="Cupredoxins - blue copper proteins"/>
    <property type="match status" value="1"/>
</dbReference>
<gene>
    <name evidence="1" type="ORF">D5R95_08395</name>
</gene>
<dbReference type="EMBL" id="QZAB01000531">
    <property type="protein sequence ID" value="RQD81028.1"/>
    <property type="molecule type" value="Genomic_DNA"/>
</dbReference>
<protein>
    <submittedName>
        <fullName evidence="1">Cell surface lipoprotein</fullName>
    </submittedName>
</protein>
<organism evidence="1 2">
    <name type="scientific">Methanosalsum natronophilum</name>
    <dbReference type="NCBI Taxonomy" id="768733"/>
    <lineage>
        <taxon>Archaea</taxon>
        <taxon>Methanobacteriati</taxon>
        <taxon>Methanobacteriota</taxon>
        <taxon>Stenosarchaea group</taxon>
        <taxon>Methanomicrobia</taxon>
        <taxon>Methanosarcinales</taxon>
        <taxon>Methanosarcinaceae</taxon>
        <taxon>Methanosalsum</taxon>
    </lineage>
</organism>
<dbReference type="AlphaFoldDB" id="A0A3R7XQD2"/>
<keyword evidence="1" id="KW-0449">Lipoprotein</keyword>
<name>A0A3R7XQD2_9EURY</name>
<evidence type="ECO:0000313" key="2">
    <source>
        <dbReference type="Proteomes" id="UP000284763"/>
    </source>
</evidence>
<dbReference type="PANTHER" id="PTHR36507:SF1">
    <property type="entry name" value="BLL1555 PROTEIN"/>
    <property type="match status" value="1"/>
</dbReference>
<dbReference type="PANTHER" id="PTHR36507">
    <property type="entry name" value="BLL1555 PROTEIN"/>
    <property type="match status" value="1"/>
</dbReference>
<sequence>MVANKLIALIGLLIILSAFVSGCSEDTELEEVEEILSESDLDFKNNDEEFLVTGQGHLVRMEGYNVMRPSEITINRGDTISWRSYYRLDTYTLISNDGLFDDQELKFGDVYRYMFTDFGTYTFSVENYPEMILTVSVT</sequence>
<accession>A0A3R7XQD2</accession>
<proteinExistence type="predicted"/>
<dbReference type="SUPFAM" id="SSF49503">
    <property type="entry name" value="Cupredoxins"/>
    <property type="match status" value="1"/>
</dbReference>
<dbReference type="PROSITE" id="PS51257">
    <property type="entry name" value="PROKAR_LIPOPROTEIN"/>
    <property type="match status" value="1"/>
</dbReference>
<dbReference type="Proteomes" id="UP000284763">
    <property type="component" value="Unassembled WGS sequence"/>
</dbReference>